<gene>
    <name evidence="1" type="ORF">G5S42_08410</name>
</gene>
<evidence type="ECO:0000313" key="2">
    <source>
        <dbReference type="Proteomes" id="UP000594380"/>
    </source>
</evidence>
<dbReference type="AlphaFoldDB" id="A0A7Y6MYX7"/>
<dbReference type="GO" id="GO:0003676">
    <property type="term" value="F:nucleic acid binding"/>
    <property type="evidence" value="ECO:0007669"/>
    <property type="project" value="InterPro"/>
</dbReference>
<comment type="caution">
    <text evidence="1">The sequence shown here is derived from an EMBL/GenBank/DDBJ whole genome shotgun (WGS) entry which is preliminary data.</text>
</comment>
<protein>
    <submittedName>
        <fullName evidence="1">Uncharacterized protein</fullName>
    </submittedName>
</protein>
<dbReference type="EMBL" id="JAALDK010000001">
    <property type="protein sequence ID" value="NUX99733.1"/>
    <property type="molecule type" value="Genomic_DNA"/>
</dbReference>
<dbReference type="SUPFAM" id="SSF52980">
    <property type="entry name" value="Restriction endonuclease-like"/>
    <property type="match status" value="1"/>
</dbReference>
<reference evidence="1 2" key="1">
    <citation type="submission" date="2020-02" db="EMBL/GenBank/DDBJ databases">
        <title>Paraburkholderia simonii sp. nov. and Paraburkholderia youngii sp. nov. Brazilian and Mexican Mimosa-associated rhizobia.</title>
        <authorList>
            <person name="Mavima L."/>
            <person name="Beukes C.W."/>
            <person name="Chan W.Y."/>
            <person name="Palmer M."/>
            <person name="De Meyer S.E."/>
            <person name="James E.K."/>
            <person name="Venter S.N."/>
            <person name="Steenkamp E.T."/>
        </authorList>
    </citation>
    <scope>NUCLEOTIDE SEQUENCE [LARGE SCALE GENOMIC DNA]</scope>
    <source>
        <strain evidence="1 2">JPY169</strain>
    </source>
</reference>
<dbReference type="Proteomes" id="UP000594380">
    <property type="component" value="Unassembled WGS sequence"/>
</dbReference>
<dbReference type="InterPro" id="IPR011335">
    <property type="entry name" value="Restrct_endonuc-II-like"/>
</dbReference>
<organism evidence="1 2">
    <name type="scientific">Paraburkholderia youngii</name>
    <dbReference type="NCBI Taxonomy" id="2782701"/>
    <lineage>
        <taxon>Bacteria</taxon>
        <taxon>Pseudomonadati</taxon>
        <taxon>Pseudomonadota</taxon>
        <taxon>Betaproteobacteria</taxon>
        <taxon>Burkholderiales</taxon>
        <taxon>Burkholderiaceae</taxon>
        <taxon>Paraburkholderia</taxon>
    </lineage>
</organism>
<dbReference type="Gene3D" id="3.40.1350.10">
    <property type="match status" value="1"/>
</dbReference>
<evidence type="ECO:0000313" key="1">
    <source>
        <dbReference type="EMBL" id="NUX99733.1"/>
    </source>
</evidence>
<dbReference type="InterPro" id="IPR011856">
    <property type="entry name" value="tRNA_endonuc-like_dom_sf"/>
</dbReference>
<sequence>MDWPNDPALYPPYIRSCIRKGMGIGEGANYRAWRELQDLPTSGTGRVVHGIRVSRNYELTDAASVTLFYLLERQRTIKDIRERWPILDLSRTLQLAYQFGVAHPCRRGVPEPLTFDFLITEQRSEKAYKAVNLLHAEKSLDVREQSLLMIRQAWCNERGVVWALVDSSAISQTVVDTLRFVRTWYVHRYTPNAAIAKRFSERFLKEYATNVLLEDLVEKTFYLKGISTGDMSEALSVLLGEDAKGLSANVVSRLKAQWADERRCATVLRVHATACRDRPSSVWHSS</sequence>
<accession>A0A7Y6MYX7</accession>
<name>A0A7Y6MYX7_9BURK</name>
<proteinExistence type="predicted"/>